<dbReference type="InterPro" id="IPR000008">
    <property type="entry name" value="C2_dom"/>
</dbReference>
<feature type="domain" description="C2" evidence="3">
    <location>
        <begin position="1"/>
        <end position="100"/>
    </location>
</feature>
<keyword evidence="1" id="KW-0677">Repeat</keyword>
<dbReference type="Gene3D" id="3.40.50.300">
    <property type="entry name" value="P-loop containing nucleotide triphosphate hydrolases"/>
    <property type="match status" value="1"/>
</dbReference>
<dbReference type="SUPFAM" id="SSF52540">
    <property type="entry name" value="P-loop containing nucleoside triphosphate hydrolases"/>
    <property type="match status" value="1"/>
</dbReference>
<gene>
    <name evidence="4" type="ORF">EUX98_g4535</name>
</gene>
<reference evidence="4 5" key="1">
    <citation type="submission" date="2019-02" db="EMBL/GenBank/DDBJ databases">
        <title>Genome sequencing of the rare red list fungi Antrodiella citrinella (Flaviporus citrinellus).</title>
        <authorList>
            <person name="Buettner E."/>
            <person name="Kellner H."/>
        </authorList>
    </citation>
    <scope>NUCLEOTIDE SEQUENCE [LARGE SCALE GENOMIC DNA]</scope>
    <source>
        <strain evidence="4 5">DSM 108506</strain>
    </source>
</reference>
<dbReference type="InterPro" id="IPR027417">
    <property type="entry name" value="P-loop_NTPase"/>
</dbReference>
<dbReference type="AlphaFoldDB" id="A0A4V6S1V0"/>
<evidence type="ECO:0000313" key="4">
    <source>
        <dbReference type="EMBL" id="THH29653.1"/>
    </source>
</evidence>
<dbReference type="PROSITE" id="PS50004">
    <property type="entry name" value="C2"/>
    <property type="match status" value="1"/>
</dbReference>
<comment type="caution">
    <text evidence="4">The sequence shown here is derived from an EMBL/GenBank/DDBJ whole genome shotgun (WGS) entry which is preliminary data.</text>
</comment>
<accession>A0A4V6S1V0</accession>
<protein>
    <recommendedName>
        <fullName evidence="3">C2 domain-containing protein</fullName>
    </recommendedName>
</protein>
<dbReference type="EMBL" id="SGPM01000113">
    <property type="protein sequence ID" value="THH29653.1"/>
    <property type="molecule type" value="Genomic_DNA"/>
</dbReference>
<dbReference type="Gene3D" id="2.60.40.150">
    <property type="entry name" value="C2 domain"/>
    <property type="match status" value="1"/>
</dbReference>
<dbReference type="PANTHER" id="PTHR10039">
    <property type="entry name" value="AMELOGENIN"/>
    <property type="match status" value="1"/>
</dbReference>
<dbReference type="OrthoDB" id="2658414at2759"/>
<proteinExistence type="predicted"/>
<dbReference type="SUPFAM" id="SSF49562">
    <property type="entry name" value="C2 domain (Calcium/lipid-binding domain, CaLB)"/>
    <property type="match status" value="1"/>
</dbReference>
<feature type="region of interest" description="Disordered" evidence="2">
    <location>
        <begin position="930"/>
        <end position="955"/>
    </location>
</feature>
<dbReference type="CDD" id="cd00030">
    <property type="entry name" value="C2"/>
    <property type="match status" value="1"/>
</dbReference>
<dbReference type="Proteomes" id="UP000308730">
    <property type="component" value="Unassembled WGS sequence"/>
</dbReference>
<evidence type="ECO:0000256" key="1">
    <source>
        <dbReference type="ARBA" id="ARBA00022737"/>
    </source>
</evidence>
<dbReference type="Pfam" id="PF00168">
    <property type="entry name" value="C2"/>
    <property type="match status" value="1"/>
</dbReference>
<dbReference type="InterPro" id="IPR056884">
    <property type="entry name" value="NPHP3-like_N"/>
</dbReference>
<dbReference type="PANTHER" id="PTHR10039:SF17">
    <property type="entry name" value="FUNGAL STAND N-TERMINAL GOODBYE DOMAIN-CONTAINING PROTEIN-RELATED"/>
    <property type="match status" value="1"/>
</dbReference>
<dbReference type="Pfam" id="PF24883">
    <property type="entry name" value="NPHP3_N"/>
    <property type="match status" value="1"/>
</dbReference>
<evidence type="ECO:0000259" key="3">
    <source>
        <dbReference type="PROSITE" id="PS50004"/>
    </source>
</evidence>
<evidence type="ECO:0000313" key="5">
    <source>
        <dbReference type="Proteomes" id="UP000308730"/>
    </source>
</evidence>
<name>A0A4V6S1V0_9APHY</name>
<dbReference type="InterPro" id="IPR035892">
    <property type="entry name" value="C2_domain_sf"/>
</dbReference>
<sequence length="955" mass="105650">MSVLVLSASELSPRKSCIPTLPNCYVRVIAGEFRRETPVVERSVEPSWDQKLVVPVTGNEMPLDIQLWHKSLIPLRSYKIGQFKTTFSQLLRQQLSNETESIRITLVEKKTNGNTGYLRIKVSEVDDGVVVEQAMDEAHHVEEDAKKDTLPGVPSNDTVEMLKAVAEKINGFTGILDKVSQLYPPASVACSIVFSVIQAINAQTSRDAKVIGLVAIMDKANSFLGEYKKMSDITAKLAEFIKATLNQTVECSLFIQEFYQVGFMTRLATQAFDKSADKKIEEFTSAFTELQTQRMEGTVVQATLVSYRVLSVATDIRRDQILGRLRTVTMDAAGREACLPNTRNKLLEDLITWVLRPSEQNIRLVVGMWGSGKSALATTLANYFSELHRLGAYLFFSRTPPQTTGPVDVIRSLAAHLAVLDTRIAEAVAEHITAYPNATEGALLTQFNELLVKPLQSLDVDVHTKKGPAISAEGPILVLIDGLDQCGDPKSRKELISVLAAEASKLPKWLRIVITSRPEADLNAAFAPCQNIYKTPLDIESPENKADIATYVRGRLEAIRLKNTSLGLTADWPGQDALVKISRKAAGLFAWANTACTFIDSHYPPDRLKAVVEDTATTGPEDALAELYGAALQTVGKWEDSDFAESFRVVMGTIVVTAEPLSAETIDKLVAGSKKIPSMHTIEYLGCVLTWGPNTPIHILHPTFHDYLCSPRCKDSPWFIDSVRHRRTLGISCLRHVSRHLTRFHTDIIRLDLGSRDVFTEAQKRFPADIQHAYKFWIEYLCSVPYDTLKAIAKDVASVLMPVAFNDWCTMVDVLWTRFKVLELSYTLLAWITDNLAQLSALDSRITADAIQNAIEQVYELIGLPPPGTPRPAPSRPLSSHGSVVSSAPPKINFTSVDVALAEKATSAPAGDMMPWHLTHPYKMLKDLRKKLSGQTSPRSAFSKERLRGIAEAPV</sequence>
<organism evidence="4 5">
    <name type="scientific">Antrodiella citrinella</name>
    <dbReference type="NCBI Taxonomy" id="2447956"/>
    <lineage>
        <taxon>Eukaryota</taxon>
        <taxon>Fungi</taxon>
        <taxon>Dikarya</taxon>
        <taxon>Basidiomycota</taxon>
        <taxon>Agaricomycotina</taxon>
        <taxon>Agaricomycetes</taxon>
        <taxon>Polyporales</taxon>
        <taxon>Steccherinaceae</taxon>
        <taxon>Antrodiella</taxon>
    </lineage>
</organism>
<keyword evidence="5" id="KW-1185">Reference proteome</keyword>
<evidence type="ECO:0000256" key="2">
    <source>
        <dbReference type="SAM" id="MobiDB-lite"/>
    </source>
</evidence>